<dbReference type="RefSeq" id="YP_009497820.1">
    <property type="nucleotide sequence ID" value="NC_038009.1"/>
</dbReference>
<organism evidence="7">
    <name type="scientific">Acanthoceras zachariasii</name>
    <dbReference type="NCBI Taxonomy" id="451788"/>
    <lineage>
        <taxon>Eukaryota</taxon>
        <taxon>Sar</taxon>
        <taxon>Stramenopiles</taxon>
        <taxon>Ochrophyta</taxon>
        <taxon>Bacillariophyta</taxon>
        <taxon>Coscinodiscophyceae</taxon>
        <taxon>Chaetocerotophycidae</taxon>
        <taxon>Chaetocerotales</taxon>
        <taxon>Acanthocerataceae</taxon>
        <taxon>Acanthoceras</taxon>
    </lineage>
</organism>
<comment type="PTM">
    <text evidence="4">4'-phosphopantetheine is transferred from CoA to a specific serine of apo-ACP by AcpS. This modification is essential for activity because fatty acids are bound in thioester linkage to the sulfhydryl of the prosthetic group.</text>
</comment>
<comment type="subcellular location">
    <subcellularLocation>
        <location evidence="4">Plastid</location>
        <location evidence="4">Chloroplast</location>
    </subcellularLocation>
</comment>
<dbReference type="Gene3D" id="1.10.1200.10">
    <property type="entry name" value="ACP-like"/>
    <property type="match status" value="1"/>
</dbReference>
<protein>
    <recommendedName>
        <fullName evidence="4 5">Acyl carrier protein</fullName>
        <shortName evidence="4">ACP</shortName>
    </recommendedName>
</protein>
<feature type="modified residue" description="O-(pantetheine 4'-phosphoryl)serine" evidence="4">
    <location>
        <position position="37"/>
    </location>
</feature>
<dbReference type="SUPFAM" id="SSF47336">
    <property type="entry name" value="ACP-like"/>
    <property type="match status" value="1"/>
</dbReference>
<feature type="domain" description="Carrier" evidence="6">
    <location>
        <begin position="1"/>
        <end position="77"/>
    </location>
</feature>
<proteinExistence type="inferred from homology"/>
<dbReference type="GeneID" id="36960509"/>
<evidence type="ECO:0000256" key="1">
    <source>
        <dbReference type="ARBA" id="ARBA00010930"/>
    </source>
</evidence>
<dbReference type="GeneID" id="36960436"/>
<keyword evidence="7" id="KW-0150">Chloroplast</keyword>
<reference evidence="7" key="1">
    <citation type="journal article" date="2018" name="Adv. Bot. Res.">
        <title>Evolution of the Plastid Genomes in Diatoms.</title>
        <authorList>
            <person name="Yu M."/>
            <person name="Ashworth M.P."/>
            <person name="Hajrah N.H."/>
            <person name="Khiyami M.A."/>
            <person name="Sabir M.J."/>
            <person name="Alhebshi A.M."/>
            <person name="Al-Malki A.L."/>
            <person name="Sabir J.S.M."/>
            <person name="Theriot E.C."/>
            <person name="Jansen R.K."/>
        </authorList>
    </citation>
    <scope>NUCLEOTIDE SEQUENCE</scope>
</reference>
<keyword evidence="7" id="KW-0934">Plastid</keyword>
<dbReference type="InterPro" id="IPR003231">
    <property type="entry name" value="ACP"/>
</dbReference>
<dbReference type="UniPathway" id="UPA00094"/>
<evidence type="ECO:0000256" key="4">
    <source>
        <dbReference type="HAMAP-Rule" id="MF_01217"/>
    </source>
</evidence>
<dbReference type="HAMAP" id="MF_01217">
    <property type="entry name" value="Acyl_carrier"/>
    <property type="match status" value="1"/>
</dbReference>
<geneLocation type="chloroplast" evidence="7"/>
<keyword evidence="4" id="KW-0443">Lipid metabolism</keyword>
<keyword evidence="3 4" id="KW-0597">Phosphoprotein</keyword>
<dbReference type="EMBL" id="MG755808">
    <property type="protein sequence ID" value="AWT40476.1"/>
    <property type="molecule type" value="Genomic_DNA"/>
</dbReference>
<dbReference type="RefSeq" id="YP_009497763.1">
    <property type="nucleotide sequence ID" value="NC_038009.1"/>
</dbReference>
<dbReference type="InterPro" id="IPR036736">
    <property type="entry name" value="ACP-like_sf"/>
</dbReference>
<dbReference type="GO" id="GO:0009507">
    <property type="term" value="C:chloroplast"/>
    <property type="evidence" value="ECO:0007669"/>
    <property type="project" value="UniProtKB-SubCell"/>
</dbReference>
<accession>A0A2U9NTR4</accession>
<evidence type="ECO:0000256" key="2">
    <source>
        <dbReference type="ARBA" id="ARBA00022450"/>
    </source>
</evidence>
<dbReference type="InterPro" id="IPR009081">
    <property type="entry name" value="PP-bd_ACP"/>
</dbReference>
<evidence type="ECO:0000256" key="3">
    <source>
        <dbReference type="ARBA" id="ARBA00022553"/>
    </source>
</evidence>
<sequence>MNTIFNQIREILNKHYSIKFDQIELETNFEIELGFDSREFFELINDFESVFNIEIFLDDITEIRTIKDAVIYIEKKIADRDKL</sequence>
<dbReference type="Pfam" id="PF00550">
    <property type="entry name" value="PP-binding"/>
    <property type="match status" value="1"/>
</dbReference>
<dbReference type="GO" id="GO:0000036">
    <property type="term" value="F:acyl carrier activity"/>
    <property type="evidence" value="ECO:0007669"/>
    <property type="project" value="UniProtKB-UniRule"/>
</dbReference>
<comment type="pathway">
    <text evidence="4">Lipid metabolism; fatty acid biosynthesis.</text>
</comment>
<keyword evidence="4 5" id="KW-0275">Fatty acid biosynthesis</keyword>
<comment type="similarity">
    <text evidence="1 4">Belongs to the acyl carrier protein (ACP) family.</text>
</comment>
<dbReference type="AlphaFoldDB" id="A0A2U9NTR4"/>
<gene>
    <name evidence="7" type="primary">acpP2</name>
    <name evidence="4" type="synonym">acpP</name>
</gene>
<name>A0A2U9NTR4_9STRA</name>
<dbReference type="PROSITE" id="PS50075">
    <property type="entry name" value="CARRIER"/>
    <property type="match status" value="1"/>
</dbReference>
<evidence type="ECO:0000259" key="6">
    <source>
        <dbReference type="PROSITE" id="PS50075"/>
    </source>
</evidence>
<evidence type="ECO:0000256" key="5">
    <source>
        <dbReference type="RuleBase" id="RU000722"/>
    </source>
</evidence>
<evidence type="ECO:0000313" key="7">
    <source>
        <dbReference type="EMBL" id="AWT40533.1"/>
    </source>
</evidence>
<comment type="function">
    <text evidence="4 5">Carrier of the growing fatty acid chain in fatty acid biosynthesis.</text>
</comment>
<dbReference type="EMBL" id="MG755808">
    <property type="protein sequence ID" value="AWT40533.1"/>
    <property type="molecule type" value="Genomic_DNA"/>
</dbReference>
<keyword evidence="4 5" id="KW-0444">Lipid biosynthesis</keyword>
<keyword evidence="2 4" id="KW-0596">Phosphopantetheine</keyword>
<keyword evidence="4" id="KW-0276">Fatty acid metabolism</keyword>